<evidence type="ECO:0000256" key="6">
    <source>
        <dbReference type="ARBA" id="ARBA00023136"/>
    </source>
</evidence>
<protein>
    <recommendedName>
        <fullName evidence="3 7">Defect at low temperature protein 1</fullName>
    </recommendedName>
</protein>
<gene>
    <name evidence="7" type="primary">DLT1</name>
    <name evidence="9" type="ORF">VTK73DRAFT_6389</name>
</gene>
<keyword evidence="5 7" id="KW-1133">Transmembrane helix</keyword>
<comment type="function">
    <text evidence="1 7">Required for growth under high-pressure and low-temperature conditions.</text>
</comment>
<feature type="compositionally biased region" description="Polar residues" evidence="8">
    <location>
        <begin position="370"/>
        <end position="387"/>
    </location>
</feature>
<comment type="subcellular location">
    <subcellularLocation>
        <location evidence="7">Membrane</location>
        <topology evidence="7">Multi-pass membrane protein</topology>
    </subcellularLocation>
</comment>
<sequence>MSPAASLAFRIVYKSLYLFLNLILLLLLLVIPADVIHQSVVHDERYNILVIALCYIVTILIVAFIYATRLYINRSIIASIPKAWLPIDRGDINKDVQKMIATALSRSAAIAYEARPRVTPILLEQSVAEEDERPPTDQLQHAEKKHSGIFGLKKTVTVEDDMGISLPPLKPVWGTIEHPGWSSPLSPDLPNLQYTSVISELPDLIEARALTLAPPEAGQQDRPTVLDPEAVSLLQRPICMGLREYLAHLSELNVLDDTPSVSDFISLYEFSRYSTNPLSNVQFRDLMRLFAEILRAMRPLNPSVLDKLDDSDDFGTPSFTDSENRIPRSSLWPNPQARHGRQDRLSRFASSSSATSHSFTEPGTRMLPPRNSSANTWKQYRTAPTTPKSRHAGLSPSSSIGSFAQTRHPYPVSQAASLTSSSSSTRSLASDGSGSVIRLSVTGDSTELPYVLRLTNSV</sequence>
<feature type="compositionally biased region" description="Low complexity" evidence="8">
    <location>
        <begin position="347"/>
        <end position="360"/>
    </location>
</feature>
<evidence type="ECO:0000256" key="4">
    <source>
        <dbReference type="ARBA" id="ARBA00022692"/>
    </source>
</evidence>
<reference evidence="9 10" key="1">
    <citation type="journal article" date="2024" name="Commun. Biol.">
        <title>Comparative genomic analysis of thermophilic fungi reveals convergent evolutionary adaptations and gene losses.</title>
        <authorList>
            <person name="Steindorff A.S."/>
            <person name="Aguilar-Pontes M.V."/>
            <person name="Robinson A.J."/>
            <person name="Andreopoulos B."/>
            <person name="LaButti K."/>
            <person name="Kuo A."/>
            <person name="Mondo S."/>
            <person name="Riley R."/>
            <person name="Otillar R."/>
            <person name="Haridas S."/>
            <person name="Lipzen A."/>
            <person name="Grimwood J."/>
            <person name="Schmutz J."/>
            <person name="Clum A."/>
            <person name="Reid I.D."/>
            <person name="Moisan M.C."/>
            <person name="Butler G."/>
            <person name="Nguyen T.T.M."/>
            <person name="Dewar K."/>
            <person name="Conant G."/>
            <person name="Drula E."/>
            <person name="Henrissat B."/>
            <person name="Hansel C."/>
            <person name="Singer S."/>
            <person name="Hutchinson M.I."/>
            <person name="de Vries R.P."/>
            <person name="Natvig D.O."/>
            <person name="Powell A.J."/>
            <person name="Tsang A."/>
            <person name="Grigoriev I.V."/>
        </authorList>
    </citation>
    <scope>NUCLEOTIDE SEQUENCE [LARGE SCALE GENOMIC DNA]</scope>
    <source>
        <strain evidence="9 10">ATCC 24622</strain>
    </source>
</reference>
<keyword evidence="4 7" id="KW-0812">Transmembrane</keyword>
<evidence type="ECO:0000256" key="1">
    <source>
        <dbReference type="ARBA" id="ARBA00002489"/>
    </source>
</evidence>
<proteinExistence type="inferred from homology"/>
<dbReference type="InterPro" id="IPR038869">
    <property type="entry name" value="DLT1"/>
</dbReference>
<dbReference type="Proteomes" id="UP001586593">
    <property type="component" value="Unassembled WGS sequence"/>
</dbReference>
<dbReference type="EMBL" id="JAZHXJ010000036">
    <property type="protein sequence ID" value="KAL1879999.1"/>
    <property type="molecule type" value="Genomic_DNA"/>
</dbReference>
<organism evidence="9 10">
    <name type="scientific">Phialemonium thermophilum</name>
    <dbReference type="NCBI Taxonomy" id="223376"/>
    <lineage>
        <taxon>Eukaryota</taxon>
        <taxon>Fungi</taxon>
        <taxon>Dikarya</taxon>
        <taxon>Ascomycota</taxon>
        <taxon>Pezizomycotina</taxon>
        <taxon>Sordariomycetes</taxon>
        <taxon>Sordariomycetidae</taxon>
        <taxon>Cephalothecales</taxon>
        <taxon>Cephalothecaceae</taxon>
        <taxon>Phialemonium</taxon>
    </lineage>
</organism>
<feature type="transmembrane region" description="Helical" evidence="7">
    <location>
        <begin position="16"/>
        <end position="36"/>
    </location>
</feature>
<dbReference type="PANTHER" id="PTHR40021:SF1">
    <property type="entry name" value="DEFECT AT LOW TEMPERATURE PROTEIN 1"/>
    <property type="match status" value="1"/>
</dbReference>
<comment type="similarity">
    <text evidence="2 7">Belongs to the DLT1 family.</text>
</comment>
<keyword evidence="10" id="KW-1185">Reference proteome</keyword>
<evidence type="ECO:0000256" key="2">
    <source>
        <dbReference type="ARBA" id="ARBA00005550"/>
    </source>
</evidence>
<dbReference type="PANTHER" id="PTHR40021">
    <property type="entry name" value="DEFECT AT LOW TEMPERATURE PROTEIN 1"/>
    <property type="match status" value="1"/>
</dbReference>
<evidence type="ECO:0000313" key="9">
    <source>
        <dbReference type="EMBL" id="KAL1879999.1"/>
    </source>
</evidence>
<feature type="compositionally biased region" description="Polar residues" evidence="8">
    <location>
        <begin position="395"/>
        <end position="405"/>
    </location>
</feature>
<evidence type="ECO:0000256" key="5">
    <source>
        <dbReference type="ARBA" id="ARBA00022989"/>
    </source>
</evidence>
<evidence type="ECO:0000313" key="10">
    <source>
        <dbReference type="Proteomes" id="UP001586593"/>
    </source>
</evidence>
<accession>A0ABR3XVF9</accession>
<feature type="transmembrane region" description="Helical" evidence="7">
    <location>
        <begin position="48"/>
        <end position="67"/>
    </location>
</feature>
<evidence type="ECO:0000256" key="8">
    <source>
        <dbReference type="SAM" id="MobiDB-lite"/>
    </source>
</evidence>
<keyword evidence="6 7" id="KW-0472">Membrane</keyword>
<feature type="region of interest" description="Disordered" evidence="8">
    <location>
        <begin position="305"/>
        <end position="433"/>
    </location>
</feature>
<comment type="caution">
    <text evidence="9">The sequence shown here is derived from an EMBL/GenBank/DDBJ whole genome shotgun (WGS) entry which is preliminary data.</text>
</comment>
<evidence type="ECO:0000256" key="3">
    <source>
        <dbReference type="ARBA" id="ARBA00021353"/>
    </source>
</evidence>
<feature type="compositionally biased region" description="Low complexity" evidence="8">
    <location>
        <begin position="413"/>
        <end position="433"/>
    </location>
</feature>
<name>A0ABR3XVF9_9PEZI</name>
<evidence type="ECO:0000256" key="7">
    <source>
        <dbReference type="RuleBase" id="RU367100"/>
    </source>
</evidence>